<dbReference type="InterPro" id="IPR029787">
    <property type="entry name" value="Nucleotide_cyclase"/>
</dbReference>
<dbReference type="AlphaFoldDB" id="A0A8J6N5X4"/>
<dbReference type="GO" id="GO:0031145">
    <property type="term" value="P:anaphase-promoting complex-dependent catabolic process"/>
    <property type="evidence" value="ECO:0007669"/>
    <property type="project" value="TreeGrafter"/>
</dbReference>
<dbReference type="PANTHER" id="PTHR12558:SF10">
    <property type="entry name" value="CELL DIVISION CYCLE PROTEIN 23 HOMOLOG"/>
    <property type="match status" value="1"/>
</dbReference>
<evidence type="ECO:0000313" key="3">
    <source>
        <dbReference type="EMBL" id="MBC8199988.1"/>
    </source>
</evidence>
<dbReference type="InterPro" id="IPR019734">
    <property type="entry name" value="TPR_rpt"/>
</dbReference>
<dbReference type="GO" id="GO:0016567">
    <property type="term" value="P:protein ubiquitination"/>
    <property type="evidence" value="ECO:0007669"/>
    <property type="project" value="TreeGrafter"/>
</dbReference>
<feature type="repeat" description="TPR" evidence="1">
    <location>
        <begin position="43"/>
        <end position="76"/>
    </location>
</feature>
<reference evidence="3 4" key="1">
    <citation type="submission" date="2020-08" db="EMBL/GenBank/DDBJ databases">
        <title>Bridging the membrane lipid divide: bacteria of the FCB group superphylum have the potential to synthesize archaeal ether lipids.</title>
        <authorList>
            <person name="Villanueva L."/>
            <person name="Von Meijenfeldt F.A.B."/>
            <person name="Westbye A.B."/>
            <person name="Yadav S."/>
            <person name="Hopmans E.C."/>
            <person name="Dutilh B.E."/>
            <person name="Sinninghe Damste J.S."/>
        </authorList>
    </citation>
    <scope>NUCLEOTIDE SEQUENCE [LARGE SCALE GENOMIC DNA]</scope>
    <source>
        <strain evidence="3">NIOZ-UU82</strain>
    </source>
</reference>
<dbReference type="Gene3D" id="3.30.70.1230">
    <property type="entry name" value="Nucleotide cyclase"/>
    <property type="match status" value="1"/>
</dbReference>
<keyword evidence="1" id="KW-0802">TPR repeat</keyword>
<dbReference type="PROSITE" id="PS50125">
    <property type="entry name" value="GUANYLATE_CYCLASE_2"/>
    <property type="match status" value="1"/>
</dbReference>
<name>A0A8J6N5X4_9BACT</name>
<dbReference type="GO" id="GO:0051301">
    <property type="term" value="P:cell division"/>
    <property type="evidence" value="ECO:0007669"/>
    <property type="project" value="TreeGrafter"/>
</dbReference>
<dbReference type="PROSITE" id="PS50005">
    <property type="entry name" value="TPR"/>
    <property type="match status" value="1"/>
</dbReference>
<comment type="caution">
    <text evidence="3">The sequence shown here is derived from an EMBL/GenBank/DDBJ whole genome shotgun (WGS) entry which is preliminary data.</text>
</comment>
<evidence type="ECO:0000313" key="4">
    <source>
        <dbReference type="Proteomes" id="UP000603545"/>
    </source>
</evidence>
<organism evidence="3 4">
    <name type="scientific">Candidatus Desulfaltia bathyphila</name>
    <dbReference type="NCBI Taxonomy" id="2841697"/>
    <lineage>
        <taxon>Bacteria</taxon>
        <taxon>Pseudomonadati</taxon>
        <taxon>Thermodesulfobacteriota</taxon>
        <taxon>Desulfobacteria</taxon>
        <taxon>Desulfobacterales</taxon>
        <taxon>Desulfobacterales incertae sedis</taxon>
        <taxon>Candidatus Desulfaltia</taxon>
    </lineage>
</organism>
<evidence type="ECO:0000256" key="1">
    <source>
        <dbReference type="PROSITE-ProRule" id="PRU00339"/>
    </source>
</evidence>
<sequence length="719" mass="82520">MTFYKFLGISKFSDGRRKAYKERDWDKVIQYGEMELKQDPGNIKALNDLSYAYYNKQDYDRALSLCEKIYELSPQEDLAVQVQKIGARYMRHHEVLGEIYYLRGRDDDALKIFERLKTLGLLFSKKYSLSAEIHIRRKDYCAAAKEYLNMAVNCPRHFNEATSGLLDLVDTDPLNDASYKALFEIYTASNQLQGIISSYEALCRSGKAKDRFLFTLIYMYHLSNENDKALTLLRKEVEQRPDDPHLQVFLCKLLQALMEFSQAEACLKKAISLDSQNRDRYSQLYQALVDDRKVAEQKLKAAVSDHLRHKRCSEAIKTCEQLLQINAKSKAYQIALSSIIDKSITIKLEEGKIEAAVMLIDRLATLEEVNPDIPKKVETLREQLSDRRIKVYEGMISGGKIKGDELNRVRFELSGIYIDKDRDTDRAVSLLEEVIKSGGQYENDSRYRIAIHLLKARDLDSAEMHVQKFAALQCSDERVKSQMYELGVVCEKVGLKHQARTLFKKILAKDKAFKDVAQHLEILKSPDGGREIPAAIMVLDICESSRMMDLYGDKATYRLKNALEGIAFPIFKDCKSDFSKSTGDGFLVTFPNSKNAVDASIRILKNVMRYNSKIADGPEIHLRFGIHFGALRVRPDGDRHGTNVNIPFRVEGLKEKDLIEVEGRISQKNFPVRDRILITEAVKYDISKDERYNIRYVGLFELRNITGMHKIYAVLAEDK</sequence>
<dbReference type="Proteomes" id="UP000603545">
    <property type="component" value="Unassembled WGS sequence"/>
</dbReference>
<dbReference type="InterPro" id="IPR001054">
    <property type="entry name" value="A/G_cyclase"/>
</dbReference>
<dbReference type="SUPFAM" id="SSF48452">
    <property type="entry name" value="TPR-like"/>
    <property type="match status" value="3"/>
</dbReference>
<gene>
    <name evidence="3" type="ORF">H8E80_08095</name>
</gene>
<proteinExistence type="predicted"/>
<protein>
    <submittedName>
        <fullName evidence="3">Tetratricopeptide repeat protein</fullName>
    </submittedName>
</protein>
<dbReference type="GO" id="GO:0004016">
    <property type="term" value="F:adenylate cyclase activity"/>
    <property type="evidence" value="ECO:0007669"/>
    <property type="project" value="UniProtKB-ARBA"/>
</dbReference>
<accession>A0A8J6N5X4</accession>
<dbReference type="Gene3D" id="1.25.40.10">
    <property type="entry name" value="Tetratricopeptide repeat domain"/>
    <property type="match status" value="3"/>
</dbReference>
<dbReference type="SUPFAM" id="SSF55073">
    <property type="entry name" value="Nucleotide cyclase"/>
    <property type="match status" value="1"/>
</dbReference>
<dbReference type="GO" id="GO:0009190">
    <property type="term" value="P:cyclic nucleotide biosynthetic process"/>
    <property type="evidence" value="ECO:0007669"/>
    <property type="project" value="InterPro"/>
</dbReference>
<evidence type="ECO:0000259" key="2">
    <source>
        <dbReference type="PROSITE" id="PS50125"/>
    </source>
</evidence>
<dbReference type="InterPro" id="IPR011990">
    <property type="entry name" value="TPR-like_helical_dom_sf"/>
</dbReference>
<dbReference type="SMART" id="SM00028">
    <property type="entry name" value="TPR"/>
    <property type="match status" value="4"/>
</dbReference>
<dbReference type="EMBL" id="JACNLL010000072">
    <property type="protein sequence ID" value="MBC8199988.1"/>
    <property type="molecule type" value="Genomic_DNA"/>
</dbReference>
<dbReference type="CDD" id="cd07302">
    <property type="entry name" value="CHD"/>
    <property type="match status" value="1"/>
</dbReference>
<feature type="domain" description="Guanylate cyclase" evidence="2">
    <location>
        <begin position="535"/>
        <end position="651"/>
    </location>
</feature>
<dbReference type="PANTHER" id="PTHR12558">
    <property type="entry name" value="CELL DIVISION CYCLE 16,23,27"/>
    <property type="match status" value="1"/>
</dbReference>
<dbReference type="GO" id="GO:0035556">
    <property type="term" value="P:intracellular signal transduction"/>
    <property type="evidence" value="ECO:0007669"/>
    <property type="project" value="InterPro"/>
</dbReference>